<dbReference type="SUPFAM" id="SSF52833">
    <property type="entry name" value="Thioredoxin-like"/>
    <property type="match status" value="1"/>
</dbReference>
<keyword evidence="2" id="KW-0049">Antioxidant</keyword>
<dbReference type="PROSITE" id="PS51352">
    <property type="entry name" value="THIOREDOXIN_2"/>
    <property type="match status" value="1"/>
</dbReference>
<evidence type="ECO:0000256" key="4">
    <source>
        <dbReference type="ARBA" id="ARBA00023157"/>
    </source>
</evidence>
<dbReference type="EMBL" id="BFFO01000001">
    <property type="protein sequence ID" value="GBG96097.1"/>
    <property type="molecule type" value="Genomic_DNA"/>
</dbReference>
<evidence type="ECO:0000259" key="6">
    <source>
        <dbReference type="PROSITE" id="PS51352"/>
    </source>
</evidence>
<dbReference type="OrthoDB" id="9781543at2"/>
<reference evidence="7 8" key="1">
    <citation type="journal article" date="2018" name="Genome Announc.">
        <title>Draft Genome Sequence of Lactococcus sp. Strain NtB2 (JCM 32569), Isolated from the Gut of the Higher Termite Nasutitermes takasagoensis.</title>
        <authorList>
            <person name="Noda S."/>
            <person name="Aihara C."/>
            <person name="Yuki M."/>
            <person name="Ohkuma M."/>
        </authorList>
    </citation>
    <scope>NUCLEOTIDE SEQUENCE [LARGE SCALE GENOMIC DNA]</scope>
    <source>
        <strain evidence="7 8">NtB2</strain>
    </source>
</reference>
<evidence type="ECO:0000256" key="1">
    <source>
        <dbReference type="ARBA" id="ARBA00022559"/>
    </source>
</evidence>
<keyword evidence="3" id="KW-0560">Oxidoreductase</keyword>
<dbReference type="InterPro" id="IPR002065">
    <property type="entry name" value="TPX"/>
</dbReference>
<comment type="caution">
    <text evidence="7">The sequence shown here is derived from an EMBL/GenBank/DDBJ whole genome shotgun (WGS) entry which is preliminary data.</text>
</comment>
<accession>A0A2R5HDE3</accession>
<dbReference type="InterPro" id="IPR050455">
    <property type="entry name" value="Tpx_Peroxidase_subfamily"/>
</dbReference>
<dbReference type="PANTHER" id="PTHR43110">
    <property type="entry name" value="THIOL PEROXIDASE"/>
    <property type="match status" value="1"/>
</dbReference>
<dbReference type="Proteomes" id="UP000245021">
    <property type="component" value="Unassembled WGS sequence"/>
</dbReference>
<dbReference type="GO" id="GO:0008379">
    <property type="term" value="F:thioredoxin peroxidase activity"/>
    <property type="evidence" value="ECO:0007669"/>
    <property type="project" value="InterPro"/>
</dbReference>
<dbReference type="InterPro" id="IPR013740">
    <property type="entry name" value="Redoxin"/>
</dbReference>
<feature type="domain" description="Thioredoxin" evidence="6">
    <location>
        <begin position="16"/>
        <end position="160"/>
    </location>
</feature>
<sequence>MTFIKLQGEALAEIEPVTSGPAPDFELKDINGKPVKASSLTKPLIISVFPDINTSVCSLQTKQFNKAAASHQELDFLSISTNTPEEQKNWCAAEDVDMTILSDTGAFGEAYGLLLKSGALEGRLARSVFVVKAGEIVYAEVLEEITDEPDYEAALEAALA</sequence>
<keyword evidence="8" id="KW-1185">Reference proteome</keyword>
<dbReference type="RefSeq" id="WP_109245079.1">
    <property type="nucleotide sequence ID" value="NZ_BFFO01000001.1"/>
</dbReference>
<keyword evidence="4" id="KW-1015">Disulfide bond</keyword>
<protein>
    <submittedName>
        <fullName evidence="7">Thiol peroxidase</fullName>
    </submittedName>
</protein>
<dbReference type="InterPro" id="IPR036249">
    <property type="entry name" value="Thioredoxin-like_sf"/>
</dbReference>
<dbReference type="CDD" id="cd03014">
    <property type="entry name" value="PRX_Atyp2cys"/>
    <property type="match status" value="1"/>
</dbReference>
<dbReference type="InterPro" id="IPR013766">
    <property type="entry name" value="Thioredoxin_domain"/>
</dbReference>
<evidence type="ECO:0000256" key="2">
    <source>
        <dbReference type="ARBA" id="ARBA00022862"/>
    </source>
</evidence>
<dbReference type="Gene3D" id="3.40.30.10">
    <property type="entry name" value="Glutaredoxin"/>
    <property type="match status" value="1"/>
</dbReference>
<organism evidence="7 8">
    <name type="scientific">Lactococcus termiticola</name>
    <dbReference type="NCBI Taxonomy" id="2169526"/>
    <lineage>
        <taxon>Bacteria</taxon>
        <taxon>Bacillati</taxon>
        <taxon>Bacillota</taxon>
        <taxon>Bacilli</taxon>
        <taxon>Lactobacillales</taxon>
        <taxon>Streptococcaceae</taxon>
        <taxon>Lactococcus</taxon>
    </lineage>
</organism>
<evidence type="ECO:0000313" key="7">
    <source>
        <dbReference type="EMBL" id="GBG96097.1"/>
    </source>
</evidence>
<keyword evidence="5" id="KW-0676">Redox-active center</keyword>
<dbReference type="AlphaFoldDB" id="A0A2R5HDE3"/>
<keyword evidence="1 7" id="KW-0575">Peroxidase</keyword>
<dbReference type="PANTHER" id="PTHR43110:SF1">
    <property type="entry name" value="THIOL PEROXIDASE"/>
    <property type="match status" value="1"/>
</dbReference>
<evidence type="ECO:0000313" key="8">
    <source>
        <dbReference type="Proteomes" id="UP000245021"/>
    </source>
</evidence>
<gene>
    <name evidence="7" type="primary">tpx_2</name>
    <name evidence="7" type="ORF">NtB2_00201</name>
</gene>
<dbReference type="Pfam" id="PF08534">
    <property type="entry name" value="Redoxin"/>
    <property type="match status" value="1"/>
</dbReference>
<evidence type="ECO:0000256" key="3">
    <source>
        <dbReference type="ARBA" id="ARBA00023002"/>
    </source>
</evidence>
<evidence type="ECO:0000256" key="5">
    <source>
        <dbReference type="ARBA" id="ARBA00023284"/>
    </source>
</evidence>
<name>A0A2R5HDE3_9LACT</name>
<proteinExistence type="predicted"/>